<evidence type="ECO:0000256" key="2">
    <source>
        <dbReference type="ARBA" id="ARBA00022679"/>
    </source>
</evidence>
<reference evidence="5" key="1">
    <citation type="submission" date="2021-01" db="EMBL/GenBank/DDBJ databases">
        <authorList>
            <person name="Corre E."/>
            <person name="Pelletier E."/>
            <person name="Niang G."/>
            <person name="Scheremetjew M."/>
            <person name="Finn R."/>
            <person name="Kale V."/>
            <person name="Holt S."/>
            <person name="Cochrane G."/>
            <person name="Meng A."/>
            <person name="Brown T."/>
            <person name="Cohen L."/>
        </authorList>
    </citation>
    <scope>NUCLEOTIDE SEQUENCE</scope>
    <source>
        <strain evidence="5">PLY429</strain>
    </source>
</reference>
<dbReference type="GO" id="GO:0005524">
    <property type="term" value="F:ATP binding"/>
    <property type="evidence" value="ECO:0007669"/>
    <property type="project" value="InterPro"/>
</dbReference>
<name>A0A7S1T3Z3_9CHLO</name>
<protein>
    <submittedName>
        <fullName evidence="5">Uncharacterized protein</fullName>
    </submittedName>
</protein>
<evidence type="ECO:0000256" key="3">
    <source>
        <dbReference type="ARBA" id="ARBA00022741"/>
    </source>
</evidence>
<gene>
    <name evidence="5" type="ORF">TCHU04912_LOCUS19083</name>
</gene>
<proteinExistence type="predicted"/>
<dbReference type="InterPro" id="IPR005177">
    <property type="entry name" value="Kinase-pyrophosphorylase"/>
</dbReference>
<keyword evidence="2" id="KW-0808">Transferase</keyword>
<keyword evidence="4" id="KW-0418">Kinase</keyword>
<sequence>METHLDQQRLGVPLGSSAGPRPIGRDYFKLIGAVEYTRKMDDGAFPERWKECDLFIMGVSRSGKTPLSIYLGQRGYKVANLPLVYGLPFPKELYELDPRKVVGLTMEPKVLHEIRTNRMDEMGVGGAKTDYATLKKVRDEMLWVRELYAANPGWLVLDATYRSVEESAARILREMSDRFGDEHPLWAGELSGEMLDLTSRSLAG</sequence>
<evidence type="ECO:0000256" key="4">
    <source>
        <dbReference type="ARBA" id="ARBA00022777"/>
    </source>
</evidence>
<dbReference type="PANTHER" id="PTHR31756">
    <property type="entry name" value="PYRUVATE, PHOSPHATE DIKINASE REGULATORY PROTEIN 1, CHLOROPLASTIC"/>
    <property type="match status" value="1"/>
</dbReference>
<organism evidence="5">
    <name type="scientific">Tetraselmis chuii</name>
    <dbReference type="NCBI Taxonomy" id="63592"/>
    <lineage>
        <taxon>Eukaryota</taxon>
        <taxon>Viridiplantae</taxon>
        <taxon>Chlorophyta</taxon>
        <taxon>core chlorophytes</taxon>
        <taxon>Chlorodendrophyceae</taxon>
        <taxon>Chlorodendrales</taxon>
        <taxon>Chlorodendraceae</taxon>
        <taxon>Tetraselmis</taxon>
    </lineage>
</organism>
<keyword evidence="1" id="KW-0723">Serine/threonine-protein kinase</keyword>
<dbReference type="SUPFAM" id="SSF52540">
    <property type="entry name" value="P-loop containing nucleoside triphosphate hydrolases"/>
    <property type="match status" value="1"/>
</dbReference>
<evidence type="ECO:0000313" key="5">
    <source>
        <dbReference type="EMBL" id="CAD9216836.1"/>
    </source>
</evidence>
<dbReference type="InterPro" id="IPR027417">
    <property type="entry name" value="P-loop_NTPase"/>
</dbReference>
<dbReference type="EMBL" id="HBGG01036813">
    <property type="protein sequence ID" value="CAD9216836.1"/>
    <property type="molecule type" value="Transcribed_RNA"/>
</dbReference>
<dbReference type="PANTHER" id="PTHR31756:SF3">
    <property type="entry name" value="PYRUVATE, PHOSPHATE DIKINASE REGULATORY PROTEIN 1, CHLOROPLASTIC"/>
    <property type="match status" value="1"/>
</dbReference>
<dbReference type="Pfam" id="PF03618">
    <property type="entry name" value="Kinase-PPPase"/>
    <property type="match status" value="1"/>
</dbReference>
<evidence type="ECO:0000256" key="1">
    <source>
        <dbReference type="ARBA" id="ARBA00022527"/>
    </source>
</evidence>
<accession>A0A7S1T3Z3</accession>
<dbReference type="AlphaFoldDB" id="A0A7S1T3Z3"/>
<dbReference type="GO" id="GO:0004674">
    <property type="term" value="F:protein serine/threonine kinase activity"/>
    <property type="evidence" value="ECO:0007669"/>
    <property type="project" value="UniProtKB-KW"/>
</dbReference>
<keyword evidence="3" id="KW-0547">Nucleotide-binding</keyword>